<dbReference type="InterPro" id="IPR038005">
    <property type="entry name" value="RX-like_CC"/>
</dbReference>
<name>A0A396ILP7_MEDTR</name>
<dbReference type="Proteomes" id="UP000265566">
    <property type="component" value="Chromosome 3"/>
</dbReference>
<dbReference type="InterPro" id="IPR036388">
    <property type="entry name" value="WH-like_DNA-bd_sf"/>
</dbReference>
<evidence type="ECO:0000256" key="3">
    <source>
        <dbReference type="ARBA" id="ARBA00022821"/>
    </source>
</evidence>
<keyword evidence="1" id="KW-0677">Repeat</keyword>
<feature type="domain" description="Disease resistance N-terminal" evidence="5">
    <location>
        <begin position="72"/>
        <end position="159"/>
    </location>
</feature>
<sequence>MDIFQFAWKIDSILSLLFSECVALVISKPWYRNAKEPKQCISTFLDCKQWLAKPNLEKKRKNSNEMAETAVSFAVQLCQFVVEERTLVTGVESDFNDIKDDLESIQSFLKDADRKADDDDEGGGTNEGVKTWVKQVREVSFRIEDVIDEYIMCEAQRMNHSIFTATLQMFPGLLRIMNPHHQIASQIQDIKSTLGKIKERRTRFPFQSDNESGSYRGSKAPRIGDPRMAPYFIEETQVVGFESPTNELIRRLVGGDNEHTLVSVVVGMGGLGKTTLAKHVFDNDLVKSHFDCRSFITVSQSYTMRELFTEMIKKLCKDKNDPIPKGLQKMDDKTLIIQVRQYLETKRYLVLFDDVWKEKFSDEIKHALISNNKGSRIIVTTRNMKVAEYFTKDFPVHIHELQPLSSEKAWELFCNKAFIFEPGKQCPKDLEDMSDEIVQKCGGLPLAIVAIGGLLSTKPKTIFEWEKVSRNLRVELERNVHLTSLIRILSLSYDDLPYHLKSCMLYFGIYPEDYSIKRKRLTRQWMAEGFVKKEGTKLLEEVAEEYLTELIQRSLVNASVLGFDGKVRSCQVHDVLREVIIKKMKDQSFCHLMHEDDEQVTVGITRRFSIAAISNNELRNTSNSGIRAVFVFDKGELPKQFMDVLSVKFKLLKVLDFEKSSLNFIPDNLGNLFHLRYLNLSHTKVTVLPRSIGNLINLETLDLRQTQVHELPKEINKLTKLRLLPAYYRKYEGQYSMLNFTIGVKMHQGIECLKSLQKLYFLEANHGGIKLIQELKMLKQLRKLGIKSVRQEYRTALSAAIQEMKQLESLNIGAITKDEILDLDLASAPSRLRVLNLKCRLTKLPNWIPNLKSLVKLRLGLSNFEDDPLDSLKNLPSLLRLNLWDDAFSGEILHFKKGGFPKLKELDLTRLSKLSSISIHEDALVNLEHFRFKNNPQLKVLPQDLQNLKNLQFLGFAEMPVELVDSIDPEKGGAHHRIINHIPLVQIRQNFGEKFHDYKLHRIPTQINI</sequence>
<dbReference type="CDD" id="cd14798">
    <property type="entry name" value="RX-CC_like"/>
    <property type="match status" value="1"/>
</dbReference>
<evidence type="ECO:0000259" key="5">
    <source>
        <dbReference type="Pfam" id="PF18052"/>
    </source>
</evidence>
<dbReference type="Gene3D" id="1.10.10.10">
    <property type="entry name" value="Winged helix-like DNA-binding domain superfamily/Winged helix DNA-binding domain"/>
    <property type="match status" value="1"/>
</dbReference>
<comment type="caution">
    <text evidence="8">The sequence shown here is derived from an EMBL/GenBank/DDBJ whole genome shotgun (WGS) entry which is preliminary data.</text>
</comment>
<evidence type="ECO:0000259" key="4">
    <source>
        <dbReference type="Pfam" id="PF00931"/>
    </source>
</evidence>
<dbReference type="Gene3D" id="3.80.10.10">
    <property type="entry name" value="Ribonuclease Inhibitor"/>
    <property type="match status" value="1"/>
</dbReference>
<protein>
    <submittedName>
        <fullName evidence="8">Putative P-loop containing nucleoside triphosphate hydrolase, leucine-rich repeat domain, L</fullName>
    </submittedName>
</protein>
<organism evidence="8">
    <name type="scientific">Medicago truncatula</name>
    <name type="common">Barrel medic</name>
    <name type="synonym">Medicago tribuloides</name>
    <dbReference type="NCBI Taxonomy" id="3880"/>
    <lineage>
        <taxon>Eukaryota</taxon>
        <taxon>Viridiplantae</taxon>
        <taxon>Streptophyta</taxon>
        <taxon>Embryophyta</taxon>
        <taxon>Tracheophyta</taxon>
        <taxon>Spermatophyta</taxon>
        <taxon>Magnoliopsida</taxon>
        <taxon>eudicotyledons</taxon>
        <taxon>Gunneridae</taxon>
        <taxon>Pentapetalae</taxon>
        <taxon>rosids</taxon>
        <taxon>fabids</taxon>
        <taxon>Fabales</taxon>
        <taxon>Fabaceae</taxon>
        <taxon>Papilionoideae</taxon>
        <taxon>50 kb inversion clade</taxon>
        <taxon>NPAAA clade</taxon>
        <taxon>Hologalegina</taxon>
        <taxon>IRL clade</taxon>
        <taxon>Trifolieae</taxon>
        <taxon>Medicago</taxon>
    </lineage>
</organism>
<evidence type="ECO:0000256" key="1">
    <source>
        <dbReference type="ARBA" id="ARBA00022737"/>
    </source>
</evidence>
<dbReference type="EMBL" id="PSQE01000003">
    <property type="protein sequence ID" value="RHN65573.1"/>
    <property type="molecule type" value="Genomic_DNA"/>
</dbReference>
<dbReference type="GO" id="GO:0043531">
    <property type="term" value="F:ADP binding"/>
    <property type="evidence" value="ECO:0007669"/>
    <property type="project" value="InterPro"/>
</dbReference>
<dbReference type="SUPFAM" id="SSF52540">
    <property type="entry name" value="P-loop containing nucleoside triphosphate hydrolases"/>
    <property type="match status" value="1"/>
</dbReference>
<dbReference type="Pfam" id="PF23598">
    <property type="entry name" value="LRR_14"/>
    <property type="match status" value="1"/>
</dbReference>
<feature type="domain" description="NB-ARC" evidence="4">
    <location>
        <begin position="242"/>
        <end position="418"/>
    </location>
</feature>
<keyword evidence="2" id="KW-0547">Nucleotide-binding</keyword>
<dbReference type="InterPro" id="IPR055414">
    <property type="entry name" value="LRR_R13L4/SHOC2-like"/>
</dbReference>
<dbReference type="Gramene" id="rna13426">
    <property type="protein sequence ID" value="RHN65573.1"/>
    <property type="gene ID" value="gene13426"/>
</dbReference>
<keyword evidence="8" id="KW-0378">Hydrolase</keyword>
<dbReference type="InterPro" id="IPR044974">
    <property type="entry name" value="Disease_R_plants"/>
</dbReference>
<evidence type="ECO:0000313" key="8">
    <source>
        <dbReference type="EMBL" id="RHN65573.1"/>
    </source>
</evidence>
<evidence type="ECO:0000256" key="2">
    <source>
        <dbReference type="ARBA" id="ARBA00022741"/>
    </source>
</evidence>
<dbReference type="FunFam" id="3.40.50.300:FF:001091">
    <property type="entry name" value="Probable disease resistance protein At1g61300"/>
    <property type="match status" value="1"/>
</dbReference>
<dbReference type="Pfam" id="PF00931">
    <property type="entry name" value="NB-ARC"/>
    <property type="match status" value="1"/>
</dbReference>
<accession>A0A396ILP7</accession>
<dbReference type="InterPro" id="IPR058922">
    <property type="entry name" value="WHD_DRP"/>
</dbReference>
<dbReference type="SUPFAM" id="SSF52058">
    <property type="entry name" value="L domain-like"/>
    <property type="match status" value="1"/>
</dbReference>
<feature type="domain" description="Disease resistance R13L4/SHOC-2-like LRR" evidence="7">
    <location>
        <begin position="642"/>
        <end position="951"/>
    </location>
</feature>
<dbReference type="PRINTS" id="PR00364">
    <property type="entry name" value="DISEASERSIST"/>
</dbReference>
<dbReference type="GO" id="GO:0016787">
    <property type="term" value="F:hydrolase activity"/>
    <property type="evidence" value="ECO:0007669"/>
    <property type="project" value="UniProtKB-KW"/>
</dbReference>
<dbReference type="AlphaFoldDB" id="A0A396ILP7"/>
<proteinExistence type="predicted"/>
<dbReference type="InterPro" id="IPR032675">
    <property type="entry name" value="LRR_dom_sf"/>
</dbReference>
<dbReference type="GO" id="GO:0006952">
    <property type="term" value="P:defense response"/>
    <property type="evidence" value="ECO:0007669"/>
    <property type="project" value="UniProtKB-KW"/>
</dbReference>
<evidence type="ECO:0000259" key="6">
    <source>
        <dbReference type="Pfam" id="PF23559"/>
    </source>
</evidence>
<dbReference type="InterPro" id="IPR041118">
    <property type="entry name" value="Rx_N"/>
</dbReference>
<reference evidence="8" key="1">
    <citation type="journal article" date="2018" name="Nat. Plants">
        <title>Whole-genome landscape of Medicago truncatula symbiotic genes.</title>
        <authorList>
            <person name="Pecrix Y."/>
            <person name="Gamas P."/>
            <person name="Carrere S."/>
        </authorList>
    </citation>
    <scope>NUCLEOTIDE SEQUENCE</scope>
    <source>
        <tissue evidence="8">Leaves</tissue>
    </source>
</reference>
<dbReference type="Pfam" id="PF18052">
    <property type="entry name" value="Rx_N"/>
    <property type="match status" value="1"/>
</dbReference>
<dbReference type="GO" id="GO:0051707">
    <property type="term" value="P:response to other organism"/>
    <property type="evidence" value="ECO:0007669"/>
    <property type="project" value="UniProtKB-ARBA"/>
</dbReference>
<dbReference type="FunFam" id="1.10.10.10:FF:000322">
    <property type="entry name" value="Probable disease resistance protein At1g63360"/>
    <property type="match status" value="1"/>
</dbReference>
<keyword evidence="3" id="KW-0611">Plant defense</keyword>
<dbReference type="InterPro" id="IPR042197">
    <property type="entry name" value="Apaf_helical"/>
</dbReference>
<dbReference type="PANTHER" id="PTHR23155:SF1052">
    <property type="entry name" value="DISEASE RESISTANCE PROTEIN RPM1"/>
    <property type="match status" value="1"/>
</dbReference>
<feature type="domain" description="Disease resistance protein winged helix" evidence="6">
    <location>
        <begin position="509"/>
        <end position="580"/>
    </location>
</feature>
<dbReference type="Gene3D" id="1.10.8.430">
    <property type="entry name" value="Helical domain of apoptotic protease-activating factors"/>
    <property type="match status" value="1"/>
</dbReference>
<gene>
    <name evidence="8" type="ORF">MtrunA17_Chr3g0081341</name>
</gene>
<dbReference type="InterPro" id="IPR027417">
    <property type="entry name" value="P-loop_NTPase"/>
</dbReference>
<dbReference type="Gene3D" id="1.20.5.4130">
    <property type="match status" value="1"/>
</dbReference>
<dbReference type="Gene3D" id="3.40.50.300">
    <property type="entry name" value="P-loop containing nucleotide triphosphate hydrolases"/>
    <property type="match status" value="1"/>
</dbReference>
<dbReference type="Pfam" id="PF23559">
    <property type="entry name" value="WHD_DRP"/>
    <property type="match status" value="1"/>
</dbReference>
<dbReference type="PANTHER" id="PTHR23155">
    <property type="entry name" value="DISEASE RESISTANCE PROTEIN RP"/>
    <property type="match status" value="1"/>
</dbReference>
<dbReference type="InterPro" id="IPR002182">
    <property type="entry name" value="NB-ARC"/>
</dbReference>
<evidence type="ECO:0000259" key="7">
    <source>
        <dbReference type="Pfam" id="PF23598"/>
    </source>
</evidence>